<dbReference type="STRING" id="303518.ENSPNYP00000014629"/>
<evidence type="ECO:0000256" key="7">
    <source>
        <dbReference type="PROSITE-ProRule" id="PRU10141"/>
    </source>
</evidence>
<dbReference type="InterPro" id="IPR008271">
    <property type="entry name" value="Ser/Thr_kinase_AS"/>
</dbReference>
<gene>
    <name evidence="13" type="primary">LOC102204256</name>
</gene>
<reference evidence="13" key="2">
    <citation type="submission" date="2025-04" db="UniProtKB">
        <authorList>
            <consortium name="RefSeq"/>
        </authorList>
    </citation>
    <scope>IDENTIFICATION</scope>
</reference>
<dbReference type="GO" id="GO:0043065">
    <property type="term" value="P:positive regulation of apoptotic process"/>
    <property type="evidence" value="ECO:0007669"/>
    <property type="project" value="TreeGrafter"/>
</dbReference>
<protein>
    <recommendedName>
        <fullName evidence="1">non-specific serine/threonine protein kinase</fullName>
        <ecNumber evidence="1">2.7.11.1</ecNumber>
    </recommendedName>
</protein>
<keyword evidence="3" id="KW-0808">Transferase</keyword>
<dbReference type="OrthoDB" id="504170at2759"/>
<evidence type="ECO:0000313" key="12">
    <source>
        <dbReference type="Proteomes" id="UP000695023"/>
    </source>
</evidence>
<dbReference type="Pfam" id="PF00069">
    <property type="entry name" value="Pkinase"/>
    <property type="match status" value="1"/>
</dbReference>
<evidence type="ECO:0000259" key="10">
    <source>
        <dbReference type="PROSITE" id="PS50011"/>
    </source>
</evidence>
<dbReference type="PANTHER" id="PTHR24342:SF19">
    <property type="entry name" value="PROTEIN KINASE DOMAIN-CONTAINING PROTEIN"/>
    <property type="match status" value="1"/>
</dbReference>
<dbReference type="SMART" id="SM00220">
    <property type="entry name" value="S_TKc"/>
    <property type="match status" value="1"/>
</dbReference>
<name>A0A3B4FY01_9CICH</name>
<dbReference type="InterPro" id="IPR011009">
    <property type="entry name" value="Kinase-like_dom_sf"/>
</dbReference>
<dbReference type="PROSITE" id="PS00107">
    <property type="entry name" value="PROTEIN_KINASE_ATP"/>
    <property type="match status" value="1"/>
</dbReference>
<dbReference type="Proteomes" id="UP000695023">
    <property type="component" value="Unplaced"/>
</dbReference>
<dbReference type="PROSITE" id="PS00108">
    <property type="entry name" value="PROTEIN_KINASE_ST"/>
    <property type="match status" value="1"/>
</dbReference>
<evidence type="ECO:0000313" key="11">
    <source>
        <dbReference type="Ensembl" id="ENSPNYP00000014629.1"/>
    </source>
</evidence>
<feature type="domain" description="Protein kinase" evidence="10">
    <location>
        <begin position="13"/>
        <end position="275"/>
    </location>
</feature>
<dbReference type="FunFam" id="1.10.510.10:FF:000571">
    <property type="entry name" value="Maternal embryonic leucine zipper kinase"/>
    <property type="match status" value="1"/>
</dbReference>
<evidence type="ECO:0000256" key="3">
    <source>
        <dbReference type="ARBA" id="ARBA00022679"/>
    </source>
</evidence>
<dbReference type="GO" id="GO:0005737">
    <property type="term" value="C:cytoplasm"/>
    <property type="evidence" value="ECO:0007669"/>
    <property type="project" value="TreeGrafter"/>
</dbReference>
<dbReference type="Gene3D" id="1.10.510.10">
    <property type="entry name" value="Transferase(Phosphotransferase) domain 1"/>
    <property type="match status" value="1"/>
</dbReference>
<keyword evidence="2 8" id="KW-0723">Serine/threonine-protein kinase</keyword>
<evidence type="ECO:0000313" key="13">
    <source>
        <dbReference type="RefSeq" id="XP_005750726.1"/>
    </source>
</evidence>
<dbReference type="InterPro" id="IPR017441">
    <property type="entry name" value="Protein_kinase_ATP_BS"/>
</dbReference>
<dbReference type="GO" id="GO:0005524">
    <property type="term" value="F:ATP binding"/>
    <property type="evidence" value="ECO:0007669"/>
    <property type="project" value="UniProtKB-UniRule"/>
</dbReference>
<dbReference type="Gene3D" id="3.30.200.20">
    <property type="entry name" value="Phosphorylase Kinase, domain 1"/>
    <property type="match status" value="1"/>
</dbReference>
<keyword evidence="5" id="KW-0418">Kinase</keyword>
<dbReference type="PROSITE" id="PS50011">
    <property type="entry name" value="PROTEIN_KINASE_DOM"/>
    <property type="match status" value="1"/>
</dbReference>
<evidence type="ECO:0000256" key="9">
    <source>
        <dbReference type="SAM" id="MobiDB-lite"/>
    </source>
</evidence>
<keyword evidence="4 7" id="KW-0547">Nucleotide-binding</keyword>
<dbReference type="GO" id="GO:0004674">
    <property type="term" value="F:protein serine/threonine kinase activity"/>
    <property type="evidence" value="ECO:0007669"/>
    <property type="project" value="UniProtKB-KW"/>
</dbReference>
<reference evidence="11" key="1">
    <citation type="submission" date="2023-09" db="UniProtKB">
        <authorList>
            <consortium name="Ensembl"/>
        </authorList>
    </citation>
    <scope>IDENTIFICATION</scope>
</reference>
<proteinExistence type="inferred from homology"/>
<evidence type="ECO:0000256" key="5">
    <source>
        <dbReference type="ARBA" id="ARBA00022777"/>
    </source>
</evidence>
<comment type="similarity">
    <text evidence="8">Belongs to the protein kinase superfamily.</text>
</comment>
<evidence type="ECO:0000256" key="2">
    <source>
        <dbReference type="ARBA" id="ARBA00022527"/>
    </source>
</evidence>
<dbReference type="SUPFAM" id="SSF56112">
    <property type="entry name" value="Protein kinase-like (PK-like)"/>
    <property type="match status" value="1"/>
</dbReference>
<dbReference type="Ensembl" id="ENSPNYT00000014998.1">
    <property type="protein sequence ID" value="ENSPNYP00000014629.1"/>
    <property type="gene ID" value="ENSPNYG00000011073.1"/>
</dbReference>
<dbReference type="InterPro" id="IPR000719">
    <property type="entry name" value="Prot_kinase_dom"/>
</dbReference>
<evidence type="ECO:0000256" key="6">
    <source>
        <dbReference type="ARBA" id="ARBA00022840"/>
    </source>
</evidence>
<evidence type="ECO:0000256" key="1">
    <source>
        <dbReference type="ARBA" id="ARBA00012513"/>
    </source>
</evidence>
<evidence type="ECO:0000256" key="4">
    <source>
        <dbReference type="ARBA" id="ARBA00022741"/>
    </source>
</evidence>
<dbReference type="GeneTree" id="ENSGT00940000164926"/>
<dbReference type="RefSeq" id="XP_005750726.1">
    <property type="nucleotide sequence ID" value="XM_005750669.2"/>
</dbReference>
<sequence>MAVFKPENVEDFYEIGEVLGSGHFGQVRQVRERTSGNFWAGKFLKIRKVACSRLGLDRSSVEREVEILQAVQHPNIVALKDVFESRAEVVLILELVSGGELFDFIAEKENLLETEAIEFMKQILEGLKFIHCKNIAHFDLKPENIMLSDKVSKPPNIKLIDFGLAHLFHPGEEYKSTSGTPQYIAPEVISCQPLSTAADMWSIGVITYILLSGLSPFQGDTDEETLGNVIGMKYEFNEHYFSLTSPMAKDFIQKLLMKNPEDRMTAEECLLHPWIKPITPKQVAKRNRSSINMKNFKKFNARRKWKMSYNMVSACNRLVNLRLPRKDTLSPDPLQRQCESDVEDTESKPASLLRRRLSSSS</sequence>
<accession>A0A3B4FY01</accession>
<dbReference type="FunFam" id="3.30.200.20:FF:000042">
    <property type="entry name" value="Aurora kinase A"/>
    <property type="match status" value="1"/>
</dbReference>
<dbReference type="EC" id="2.7.11.1" evidence="1"/>
<organism evidence="11">
    <name type="scientific">Pundamilia nyererei</name>
    <dbReference type="NCBI Taxonomy" id="303518"/>
    <lineage>
        <taxon>Eukaryota</taxon>
        <taxon>Metazoa</taxon>
        <taxon>Chordata</taxon>
        <taxon>Craniata</taxon>
        <taxon>Vertebrata</taxon>
        <taxon>Euteleostomi</taxon>
        <taxon>Actinopterygii</taxon>
        <taxon>Neopterygii</taxon>
        <taxon>Teleostei</taxon>
        <taxon>Neoteleostei</taxon>
        <taxon>Acanthomorphata</taxon>
        <taxon>Ovalentaria</taxon>
        <taxon>Cichlomorphae</taxon>
        <taxon>Cichliformes</taxon>
        <taxon>Cichlidae</taxon>
        <taxon>African cichlids</taxon>
        <taxon>Pseudocrenilabrinae</taxon>
        <taxon>Haplochromini</taxon>
        <taxon>Pundamilia</taxon>
    </lineage>
</organism>
<dbReference type="PANTHER" id="PTHR24342">
    <property type="entry name" value="SERINE/THREONINE-PROTEIN KINASE 17"/>
    <property type="match status" value="1"/>
</dbReference>
<evidence type="ECO:0000256" key="8">
    <source>
        <dbReference type="RuleBase" id="RU000304"/>
    </source>
</evidence>
<keyword evidence="6 7" id="KW-0067">ATP-binding</keyword>
<feature type="region of interest" description="Disordered" evidence="9">
    <location>
        <begin position="329"/>
        <end position="361"/>
    </location>
</feature>
<dbReference type="GeneID" id="102204256"/>
<keyword evidence="12" id="KW-1185">Reference proteome</keyword>
<feature type="binding site" evidence="7">
    <location>
        <position position="42"/>
    </location>
    <ligand>
        <name>ATP</name>
        <dbReference type="ChEBI" id="CHEBI:30616"/>
    </ligand>
</feature>
<dbReference type="AlphaFoldDB" id="A0A3B4FY01"/>
<dbReference type="GO" id="GO:0005634">
    <property type="term" value="C:nucleus"/>
    <property type="evidence" value="ECO:0007669"/>
    <property type="project" value="TreeGrafter"/>
</dbReference>
<dbReference type="GO" id="GO:0035556">
    <property type="term" value="P:intracellular signal transduction"/>
    <property type="evidence" value="ECO:0007669"/>
    <property type="project" value="TreeGrafter"/>
</dbReference>